<dbReference type="SMART" id="SM00060">
    <property type="entry name" value="FN3"/>
    <property type="match status" value="5"/>
</dbReference>
<accession>A0A5E4QE48</accession>
<evidence type="ECO:0000256" key="8">
    <source>
        <dbReference type="ARBA" id="ARBA00022989"/>
    </source>
</evidence>
<dbReference type="GO" id="GO:0016020">
    <property type="term" value="C:membrane"/>
    <property type="evidence" value="ECO:0007669"/>
    <property type="project" value="UniProtKB-SubCell"/>
</dbReference>
<keyword evidence="5" id="KW-0732">Signal</keyword>
<sequence length="1051" mass="115974">MQPPRFTMQPSSSNSIVREGTTKILQCSATGIPQPMYRWLKNGAALGEYSSELFFKIHNTQRQDAGAYQCIAKNDVGAIFSEKNNIVVAYMGVFENTVESVIKVESGKAAIIDFAHIESEPPPSVIWQDENGVNGALRYDQKYAITDKHQLVILSASQDDQRAYRARAINTQLGKVENSPYTRLNVYGDENREIAPEIIIKPQDTRIIKGQEYTILYCIANARPLHELETLWFKDGVLIDLAGITYDLNDQWNRTLTLISANANHTGQYMCQARLKTGGFAIVTAAASITVFEKPIMLTALKSETYGEYGNDVVLECNVQGTPLPGITWYKDARKIASVGAEAGEADTDVHDGEGRYRVEVDRSLVISNLKMEDMGIYQCIASNEAGESSIYTWLKIKTENSARVRRSQMKLIRMRTADKKQKSFRFDAGIRAPTNQRVLVASPPVMQSAPSNLTVLDGKDATVSCRAAGAPTPNVTWYFNDSLIINLSGRLQALEEGDLLITSTTTADNGKYTCVRANEAGSVSGEAYLTVQAVRASDAGEYVCVVTSPGGNHTRRATLAVIELPFSPTNVRAEKLDAASQRAVNVSWTPGFDGNSPTNTENLDNSLIAGPTPDPLLNWVTEPMNVSANQRWVLLTSLKAATSYQFRVSAVNTVGEGPPSDPTEVVTLPQEAPSGPPIGFMGSARSSSEIITQWQPPLEEHRNGHILGYVIRYRLKGYDNSPWTHQNITNEAQRNYLIQDLITWKDYNVQIAAYNDKGVGVFSDSYIIKTKEGVPEAPPDNVRSRLSSVPPNLLDPLTEQSAVLSGLDKFTEYNITVMCFTEPGDGPPSPFVSVRTKEDLPDEISNLQFDDVSDRAVRVSWSPPKKSNGVLIGYKVSYQVKDDSDTLKEEVLPPNVTSVRVEHLQVNAPDAQSILVTGLVPFTTYRLRVIANNIVGSSPPSEPCKEFQTIQAPPQHPPRNVTVRAVSANNLRVRWIVECHAIPSNLTYTVTLTELRKYVVYQIQVLGYTRLGDGALSDPPVTARTFEDSKFHVSFLKFLSLRLPITNRSS</sequence>
<dbReference type="CDD" id="cd00096">
    <property type="entry name" value="Ig"/>
    <property type="match status" value="3"/>
</dbReference>
<feature type="domain" description="Fibronectin type-III" evidence="17">
    <location>
        <begin position="844"/>
        <end position="953"/>
    </location>
</feature>
<reference evidence="18 19" key="1">
    <citation type="submission" date="2017-07" db="EMBL/GenBank/DDBJ databases">
        <authorList>
            <person name="Talla V."/>
            <person name="Backstrom N."/>
        </authorList>
    </citation>
    <scope>NUCLEOTIDE SEQUENCE [LARGE SCALE GENOMIC DNA]</scope>
</reference>
<keyword evidence="19" id="KW-1185">Reference proteome</keyword>
<feature type="domain" description="Fibronectin type-III" evidence="17">
    <location>
        <begin position="677"/>
        <end position="774"/>
    </location>
</feature>
<proteinExistence type="inferred from homology"/>
<comment type="subcellular location">
    <subcellularLocation>
        <location evidence="1">Membrane</location>
        <topology evidence="1">Single-pass type I membrane protein</topology>
    </subcellularLocation>
    <subcellularLocation>
        <location evidence="2">Secreted</location>
    </subcellularLocation>
</comment>
<comment type="similarity">
    <text evidence="13">Belongs to the hemolin family.</text>
</comment>
<dbReference type="SMART" id="SM00408">
    <property type="entry name" value="IGc2"/>
    <property type="match status" value="4"/>
</dbReference>
<dbReference type="AlphaFoldDB" id="A0A5E4QE48"/>
<dbReference type="GO" id="GO:0030154">
    <property type="term" value="P:cell differentiation"/>
    <property type="evidence" value="ECO:0007669"/>
    <property type="project" value="UniProtKB-ARBA"/>
</dbReference>
<keyword evidence="11" id="KW-0325">Glycoprotein</keyword>
<feature type="domain" description="Fibronectin type-III" evidence="17">
    <location>
        <begin position="568"/>
        <end position="671"/>
    </location>
</feature>
<dbReference type="Pfam" id="PF07679">
    <property type="entry name" value="I-set"/>
    <property type="match status" value="2"/>
</dbReference>
<evidence type="ECO:0000256" key="15">
    <source>
        <dbReference type="ARBA" id="ARBA00068688"/>
    </source>
</evidence>
<dbReference type="GO" id="GO:0005576">
    <property type="term" value="C:extracellular region"/>
    <property type="evidence" value="ECO:0007669"/>
    <property type="project" value="UniProtKB-SubCell"/>
</dbReference>
<keyword evidence="3" id="KW-0964">Secreted</keyword>
<keyword evidence="8" id="KW-1133">Transmembrane helix</keyword>
<dbReference type="FunFam" id="2.60.40.10:FF:000032">
    <property type="entry name" value="palladin isoform X1"/>
    <property type="match status" value="3"/>
</dbReference>
<gene>
    <name evidence="18" type="ORF">LSINAPIS_LOCUS7584</name>
</gene>
<keyword evidence="10" id="KW-1015">Disulfide bond</keyword>
<dbReference type="InterPro" id="IPR013783">
    <property type="entry name" value="Ig-like_fold"/>
</dbReference>
<keyword evidence="7" id="KW-0130">Cell adhesion</keyword>
<feature type="domain" description="Ig-like" evidence="16">
    <location>
        <begin position="196"/>
        <end position="290"/>
    </location>
</feature>
<dbReference type="CDD" id="cd00063">
    <property type="entry name" value="FN3"/>
    <property type="match status" value="4"/>
</dbReference>
<evidence type="ECO:0000313" key="18">
    <source>
        <dbReference type="EMBL" id="VVC95983.1"/>
    </source>
</evidence>
<evidence type="ECO:0000256" key="14">
    <source>
        <dbReference type="ARBA" id="ARBA00061621"/>
    </source>
</evidence>
<evidence type="ECO:0000256" key="10">
    <source>
        <dbReference type="ARBA" id="ARBA00023157"/>
    </source>
</evidence>
<evidence type="ECO:0000256" key="11">
    <source>
        <dbReference type="ARBA" id="ARBA00023180"/>
    </source>
</evidence>
<evidence type="ECO:0000256" key="13">
    <source>
        <dbReference type="ARBA" id="ARBA00061228"/>
    </source>
</evidence>
<dbReference type="SMART" id="SM00406">
    <property type="entry name" value="IGv"/>
    <property type="match status" value="2"/>
</dbReference>
<dbReference type="InterPro" id="IPR036116">
    <property type="entry name" value="FN3_sf"/>
</dbReference>
<evidence type="ECO:0000256" key="7">
    <source>
        <dbReference type="ARBA" id="ARBA00022889"/>
    </source>
</evidence>
<dbReference type="GO" id="GO:0009653">
    <property type="term" value="P:anatomical structure morphogenesis"/>
    <property type="evidence" value="ECO:0007669"/>
    <property type="project" value="UniProtKB-ARBA"/>
</dbReference>
<dbReference type="PROSITE" id="PS50835">
    <property type="entry name" value="IG_LIKE"/>
    <property type="match status" value="4"/>
</dbReference>
<keyword evidence="9" id="KW-0472">Membrane</keyword>
<evidence type="ECO:0000256" key="9">
    <source>
        <dbReference type="ARBA" id="ARBA00023136"/>
    </source>
</evidence>
<dbReference type="PROSITE" id="PS50853">
    <property type="entry name" value="FN3"/>
    <property type="match status" value="3"/>
</dbReference>
<dbReference type="InterPro" id="IPR036179">
    <property type="entry name" value="Ig-like_dom_sf"/>
</dbReference>
<dbReference type="Pfam" id="PF13927">
    <property type="entry name" value="Ig_3"/>
    <property type="match status" value="2"/>
</dbReference>
<dbReference type="Proteomes" id="UP000324832">
    <property type="component" value="Unassembled WGS sequence"/>
</dbReference>
<evidence type="ECO:0000259" key="16">
    <source>
        <dbReference type="PROSITE" id="PS50835"/>
    </source>
</evidence>
<dbReference type="Gene3D" id="2.60.40.10">
    <property type="entry name" value="Immunoglobulins"/>
    <property type="match status" value="11"/>
</dbReference>
<evidence type="ECO:0000259" key="17">
    <source>
        <dbReference type="PROSITE" id="PS50853"/>
    </source>
</evidence>
<evidence type="ECO:0000256" key="3">
    <source>
        <dbReference type="ARBA" id="ARBA00022525"/>
    </source>
</evidence>
<dbReference type="InterPro" id="IPR013106">
    <property type="entry name" value="Ig_V-set"/>
</dbReference>
<dbReference type="PANTHER" id="PTHR44170">
    <property type="entry name" value="PROTEIN SIDEKICK"/>
    <property type="match status" value="1"/>
</dbReference>
<evidence type="ECO:0000256" key="4">
    <source>
        <dbReference type="ARBA" id="ARBA00022692"/>
    </source>
</evidence>
<dbReference type="EMBL" id="FZQP02002526">
    <property type="protein sequence ID" value="VVC95983.1"/>
    <property type="molecule type" value="Genomic_DNA"/>
</dbReference>
<evidence type="ECO:0000256" key="2">
    <source>
        <dbReference type="ARBA" id="ARBA00004613"/>
    </source>
</evidence>
<feature type="domain" description="Ig-like" evidence="16">
    <location>
        <begin position="4"/>
        <end position="87"/>
    </location>
</feature>
<evidence type="ECO:0000256" key="12">
    <source>
        <dbReference type="ARBA" id="ARBA00023319"/>
    </source>
</evidence>
<keyword evidence="12" id="KW-0393">Immunoglobulin domain</keyword>
<comment type="similarity">
    <text evidence="14">Belongs to the sidekick family.</text>
</comment>
<dbReference type="Pfam" id="PF00041">
    <property type="entry name" value="fn3"/>
    <property type="match status" value="3"/>
</dbReference>
<dbReference type="SUPFAM" id="SSF49265">
    <property type="entry name" value="Fibronectin type III"/>
    <property type="match status" value="4"/>
</dbReference>
<dbReference type="InterPro" id="IPR013098">
    <property type="entry name" value="Ig_I-set"/>
</dbReference>
<protein>
    <recommendedName>
        <fullName evidence="15">Hemolin</fullName>
    </recommendedName>
</protein>
<dbReference type="InterPro" id="IPR003598">
    <property type="entry name" value="Ig_sub2"/>
</dbReference>
<keyword evidence="4" id="KW-0812">Transmembrane</keyword>
<evidence type="ECO:0000256" key="5">
    <source>
        <dbReference type="ARBA" id="ARBA00022729"/>
    </source>
</evidence>
<keyword evidence="6" id="KW-0677">Repeat</keyword>
<dbReference type="FunFam" id="2.60.40.10:FF:000158">
    <property type="entry name" value="Sidekick cell adhesion molecule 2"/>
    <property type="match status" value="1"/>
</dbReference>
<dbReference type="SMART" id="SM00409">
    <property type="entry name" value="IG"/>
    <property type="match status" value="5"/>
</dbReference>
<dbReference type="FunFam" id="2.60.40.10:FF:002352">
    <property type="entry name" value="Blast:Protein sidekick"/>
    <property type="match status" value="1"/>
</dbReference>
<organism evidence="18 19">
    <name type="scientific">Leptidea sinapis</name>
    <dbReference type="NCBI Taxonomy" id="189913"/>
    <lineage>
        <taxon>Eukaryota</taxon>
        <taxon>Metazoa</taxon>
        <taxon>Ecdysozoa</taxon>
        <taxon>Arthropoda</taxon>
        <taxon>Hexapoda</taxon>
        <taxon>Insecta</taxon>
        <taxon>Pterygota</taxon>
        <taxon>Neoptera</taxon>
        <taxon>Endopterygota</taxon>
        <taxon>Lepidoptera</taxon>
        <taxon>Glossata</taxon>
        <taxon>Ditrysia</taxon>
        <taxon>Papilionoidea</taxon>
        <taxon>Pieridae</taxon>
        <taxon>Dismorphiinae</taxon>
        <taxon>Leptidea</taxon>
    </lineage>
</organism>
<dbReference type="InterPro" id="IPR003599">
    <property type="entry name" value="Ig_sub"/>
</dbReference>
<dbReference type="InterPro" id="IPR007110">
    <property type="entry name" value="Ig-like_dom"/>
</dbReference>
<evidence type="ECO:0000313" key="19">
    <source>
        <dbReference type="Proteomes" id="UP000324832"/>
    </source>
</evidence>
<dbReference type="PANTHER" id="PTHR44170:SF46">
    <property type="entry name" value="PROTEIN SIDEKICK"/>
    <property type="match status" value="1"/>
</dbReference>
<dbReference type="GO" id="GO:0098609">
    <property type="term" value="P:cell-cell adhesion"/>
    <property type="evidence" value="ECO:0007669"/>
    <property type="project" value="TreeGrafter"/>
</dbReference>
<name>A0A5E4QE48_9NEOP</name>
<evidence type="ECO:0000256" key="6">
    <source>
        <dbReference type="ARBA" id="ARBA00022737"/>
    </source>
</evidence>
<dbReference type="InterPro" id="IPR003961">
    <property type="entry name" value="FN3_dom"/>
</dbReference>
<evidence type="ECO:0000256" key="1">
    <source>
        <dbReference type="ARBA" id="ARBA00004479"/>
    </source>
</evidence>
<feature type="domain" description="Ig-like" evidence="16">
    <location>
        <begin position="295"/>
        <end position="392"/>
    </location>
</feature>
<dbReference type="SUPFAM" id="SSF48726">
    <property type="entry name" value="Immunoglobulin"/>
    <property type="match status" value="5"/>
</dbReference>
<feature type="domain" description="Ig-like" evidence="16">
    <location>
        <begin position="444"/>
        <end position="561"/>
    </location>
</feature>